<dbReference type="InterPro" id="IPR018484">
    <property type="entry name" value="FGGY_N"/>
</dbReference>
<feature type="binding site" evidence="9">
    <location>
        <position position="133"/>
    </location>
    <ligand>
        <name>glycerol</name>
        <dbReference type="ChEBI" id="CHEBI:17754"/>
    </ligand>
</feature>
<dbReference type="UniPathway" id="UPA00618">
    <property type="reaction ID" value="UER00672"/>
</dbReference>
<feature type="binding site" evidence="9">
    <location>
        <position position="264"/>
    </location>
    <ligand>
        <name>ADP</name>
        <dbReference type="ChEBI" id="CHEBI:456216"/>
    </ligand>
</feature>
<feature type="binding site" evidence="9">
    <location>
        <position position="81"/>
    </location>
    <ligand>
        <name>glycerol</name>
        <dbReference type="ChEBI" id="CHEBI:17754"/>
    </ligand>
</feature>
<dbReference type="NCBIfam" id="NF000756">
    <property type="entry name" value="PRK00047.1"/>
    <property type="match status" value="1"/>
</dbReference>
<feature type="binding site" evidence="9">
    <location>
        <position position="307"/>
    </location>
    <ligand>
        <name>ADP</name>
        <dbReference type="ChEBI" id="CHEBI:456216"/>
    </ligand>
</feature>
<dbReference type="InterPro" id="IPR018483">
    <property type="entry name" value="Carb_kinase_FGGY_CS"/>
</dbReference>
<comment type="pathway">
    <text evidence="1 9">Polyol metabolism; glycerol degradation via glycerol kinase pathway; sn-glycerol 3-phosphate from glycerol: step 1/1.</text>
</comment>
<dbReference type="GO" id="GO:0005829">
    <property type="term" value="C:cytosol"/>
    <property type="evidence" value="ECO:0007669"/>
    <property type="project" value="TreeGrafter"/>
</dbReference>
<feature type="binding site" evidence="9">
    <location>
        <position position="15"/>
    </location>
    <ligand>
        <name>ADP</name>
        <dbReference type="ChEBI" id="CHEBI:456216"/>
    </ligand>
</feature>
<evidence type="ECO:0000256" key="7">
    <source>
        <dbReference type="ARBA" id="ARBA00022840"/>
    </source>
</evidence>
<evidence type="ECO:0000259" key="11">
    <source>
        <dbReference type="Pfam" id="PF00370"/>
    </source>
</evidence>
<dbReference type="PANTHER" id="PTHR10196:SF69">
    <property type="entry name" value="GLYCEROL KINASE"/>
    <property type="match status" value="1"/>
</dbReference>
<feature type="domain" description="Carbohydrate kinase FGGY C-terminal" evidence="12">
    <location>
        <begin position="259"/>
        <end position="446"/>
    </location>
</feature>
<feature type="binding site" evidence="9">
    <location>
        <position position="412"/>
    </location>
    <ligand>
        <name>ADP</name>
        <dbReference type="ChEBI" id="CHEBI:456216"/>
    </ligand>
</feature>
<comment type="catalytic activity">
    <reaction evidence="8 9">
        <text>glycerol + ATP = sn-glycerol 3-phosphate + ADP + H(+)</text>
        <dbReference type="Rhea" id="RHEA:21644"/>
        <dbReference type="ChEBI" id="CHEBI:15378"/>
        <dbReference type="ChEBI" id="CHEBI:17754"/>
        <dbReference type="ChEBI" id="CHEBI:30616"/>
        <dbReference type="ChEBI" id="CHEBI:57597"/>
        <dbReference type="ChEBI" id="CHEBI:456216"/>
        <dbReference type="EC" id="2.7.1.30"/>
    </reaction>
</comment>
<accession>A0A1B2M1I4</accession>
<dbReference type="PANTHER" id="PTHR10196">
    <property type="entry name" value="SUGAR KINASE"/>
    <property type="match status" value="1"/>
</dbReference>
<feature type="binding site" evidence="9">
    <location>
        <position position="82"/>
    </location>
    <ligand>
        <name>glycerol</name>
        <dbReference type="ChEBI" id="CHEBI:17754"/>
    </ligand>
</feature>
<comment type="activity regulation">
    <text evidence="9">Inhibited by fructose 1,6-bisphosphate (FBP).</text>
</comment>
<feature type="domain" description="Carbohydrate kinase FGGY N-terminal" evidence="11">
    <location>
        <begin position="3"/>
        <end position="249"/>
    </location>
</feature>
<feature type="binding site" evidence="9">
    <location>
        <position position="12"/>
    </location>
    <ligand>
        <name>ATP</name>
        <dbReference type="ChEBI" id="CHEBI:30616"/>
    </ligand>
</feature>
<dbReference type="PROSITE" id="PS00445">
    <property type="entry name" value="FGGY_KINASES_2"/>
    <property type="match status" value="1"/>
</dbReference>
<dbReference type="InterPro" id="IPR005999">
    <property type="entry name" value="Glycerol_kin"/>
</dbReference>
<dbReference type="CDD" id="cd07786">
    <property type="entry name" value="FGGY_EcGK_like"/>
    <property type="match status" value="1"/>
</dbReference>
<dbReference type="Gene3D" id="3.30.420.40">
    <property type="match status" value="2"/>
</dbReference>
<gene>
    <name evidence="9" type="primary">glpK</name>
    <name evidence="13" type="ORF">BFG52_12335</name>
</gene>
<feature type="binding site" evidence="9">
    <location>
        <position position="242"/>
    </location>
    <ligand>
        <name>glycerol</name>
        <dbReference type="ChEBI" id="CHEBI:17754"/>
    </ligand>
</feature>
<evidence type="ECO:0000256" key="10">
    <source>
        <dbReference type="RuleBase" id="RU003733"/>
    </source>
</evidence>
<keyword evidence="5 9" id="KW-0418">Kinase</keyword>
<feature type="binding site" evidence="9">
    <location>
        <position position="264"/>
    </location>
    <ligand>
        <name>ATP</name>
        <dbReference type="ChEBI" id="CHEBI:30616"/>
    </ligand>
</feature>
<evidence type="ECO:0000256" key="6">
    <source>
        <dbReference type="ARBA" id="ARBA00022798"/>
    </source>
</evidence>
<dbReference type="Proteomes" id="UP000093391">
    <property type="component" value="Chromosome"/>
</dbReference>
<feature type="binding site" evidence="9">
    <location>
        <position position="243"/>
    </location>
    <ligand>
        <name>glycerol</name>
        <dbReference type="ChEBI" id="CHEBI:17754"/>
    </ligand>
</feature>
<organism evidence="13 14">
    <name type="scientific">Acinetobacter larvae</name>
    <dbReference type="NCBI Taxonomy" id="1789224"/>
    <lineage>
        <taxon>Bacteria</taxon>
        <taxon>Pseudomonadati</taxon>
        <taxon>Pseudomonadota</taxon>
        <taxon>Gammaproteobacteria</taxon>
        <taxon>Moraxellales</taxon>
        <taxon>Moraxellaceae</taxon>
        <taxon>Acinetobacter</taxon>
    </lineage>
</organism>
<evidence type="ECO:0000259" key="12">
    <source>
        <dbReference type="Pfam" id="PF02782"/>
    </source>
</evidence>
<keyword evidence="7 9" id="KW-0067">ATP-binding</keyword>
<comment type="function">
    <text evidence="9">Key enzyme in the regulation of glycerol uptake and metabolism. Catalyzes the phosphorylation of glycerol to yield sn-glycerol 3-phosphate.</text>
</comment>
<comment type="similarity">
    <text evidence="2 9 10">Belongs to the FGGY kinase family.</text>
</comment>
<dbReference type="SUPFAM" id="SSF53067">
    <property type="entry name" value="Actin-like ATPase domain"/>
    <property type="match status" value="2"/>
</dbReference>
<keyword evidence="14" id="KW-1185">Reference proteome</keyword>
<dbReference type="OrthoDB" id="9805576at2"/>
<dbReference type="GO" id="GO:0005524">
    <property type="term" value="F:ATP binding"/>
    <property type="evidence" value="ECO:0007669"/>
    <property type="project" value="UniProtKB-UniRule"/>
</dbReference>
<feature type="binding site" evidence="9">
    <location>
        <position position="307"/>
    </location>
    <ligand>
        <name>ATP</name>
        <dbReference type="ChEBI" id="CHEBI:30616"/>
    </ligand>
</feature>
<evidence type="ECO:0000256" key="8">
    <source>
        <dbReference type="ARBA" id="ARBA00052101"/>
    </source>
</evidence>
<feature type="binding site" evidence="9">
    <location>
        <position position="13"/>
    </location>
    <ligand>
        <name>ATP</name>
        <dbReference type="ChEBI" id="CHEBI:30616"/>
    </ligand>
</feature>
<evidence type="ECO:0000313" key="14">
    <source>
        <dbReference type="Proteomes" id="UP000093391"/>
    </source>
</evidence>
<dbReference type="PROSITE" id="PS00933">
    <property type="entry name" value="FGGY_KINASES_1"/>
    <property type="match status" value="1"/>
</dbReference>
<dbReference type="InterPro" id="IPR043129">
    <property type="entry name" value="ATPase_NBD"/>
</dbReference>
<dbReference type="KEGG" id="ala:BFG52_12335"/>
<evidence type="ECO:0000313" key="13">
    <source>
        <dbReference type="EMBL" id="AOA59060.1"/>
    </source>
</evidence>
<evidence type="ECO:0000256" key="5">
    <source>
        <dbReference type="ARBA" id="ARBA00022777"/>
    </source>
</evidence>
<dbReference type="GO" id="GO:0004370">
    <property type="term" value="F:glycerol kinase activity"/>
    <property type="evidence" value="ECO:0007669"/>
    <property type="project" value="UniProtKB-UniRule"/>
</dbReference>
<dbReference type="RefSeq" id="WP_067556695.1">
    <property type="nucleotide sequence ID" value="NZ_CP016895.1"/>
</dbReference>
<name>A0A1B2M1I4_9GAMM</name>
<feature type="binding site" evidence="9">
    <location>
        <position position="11"/>
    </location>
    <ligand>
        <name>ATP</name>
        <dbReference type="ChEBI" id="CHEBI:30616"/>
    </ligand>
</feature>
<keyword evidence="3 9" id="KW-0808">Transferase</keyword>
<evidence type="ECO:0000256" key="1">
    <source>
        <dbReference type="ARBA" id="ARBA00005190"/>
    </source>
</evidence>
<feature type="binding site" evidence="9">
    <location>
        <position position="82"/>
    </location>
    <ligand>
        <name>sn-glycerol 3-phosphate</name>
        <dbReference type="ChEBI" id="CHEBI:57597"/>
    </ligand>
</feature>
<keyword evidence="4 9" id="KW-0547">Nucleotide-binding</keyword>
<evidence type="ECO:0000256" key="2">
    <source>
        <dbReference type="ARBA" id="ARBA00009156"/>
    </source>
</evidence>
<dbReference type="GO" id="GO:0019563">
    <property type="term" value="P:glycerol catabolic process"/>
    <property type="evidence" value="ECO:0007669"/>
    <property type="project" value="UniProtKB-UniRule"/>
</dbReference>
<reference evidence="13 14" key="1">
    <citation type="submission" date="2016-08" db="EMBL/GenBank/DDBJ databases">
        <authorList>
            <person name="Seilhamer J.J."/>
        </authorList>
    </citation>
    <scope>NUCLEOTIDE SEQUENCE [LARGE SCALE GENOMIC DNA]</scope>
    <source>
        <strain evidence="13 14">BRTC-1</strain>
    </source>
</reference>
<dbReference type="NCBIfam" id="TIGR01311">
    <property type="entry name" value="glycerol_kin"/>
    <property type="match status" value="1"/>
</dbReference>
<dbReference type="InterPro" id="IPR000577">
    <property type="entry name" value="Carb_kinase_FGGY"/>
</dbReference>
<dbReference type="InterPro" id="IPR018485">
    <property type="entry name" value="FGGY_C"/>
</dbReference>
<evidence type="ECO:0000256" key="9">
    <source>
        <dbReference type="HAMAP-Rule" id="MF_00186"/>
    </source>
</evidence>
<feature type="binding site" evidence="9">
    <location>
        <position position="408"/>
    </location>
    <ligand>
        <name>ATP</name>
        <dbReference type="ChEBI" id="CHEBI:30616"/>
    </ligand>
</feature>
<feature type="binding site" evidence="9">
    <location>
        <position position="242"/>
    </location>
    <ligand>
        <name>sn-glycerol 3-phosphate</name>
        <dbReference type="ChEBI" id="CHEBI:57597"/>
    </ligand>
</feature>
<feature type="binding site" evidence="9">
    <location>
        <position position="133"/>
    </location>
    <ligand>
        <name>sn-glycerol 3-phosphate</name>
        <dbReference type="ChEBI" id="CHEBI:57597"/>
    </ligand>
</feature>
<dbReference type="AlphaFoldDB" id="A0A1B2M1I4"/>
<feature type="binding site" evidence="9">
    <location>
        <position position="408"/>
    </location>
    <ligand>
        <name>ADP</name>
        <dbReference type="ChEBI" id="CHEBI:456216"/>
    </ligand>
</feature>
<dbReference type="FunFam" id="3.30.420.40:FF:000007">
    <property type="entry name" value="Glycerol kinase"/>
    <property type="match status" value="1"/>
</dbReference>
<dbReference type="GO" id="GO:0006072">
    <property type="term" value="P:glycerol-3-phosphate metabolic process"/>
    <property type="evidence" value="ECO:0007669"/>
    <property type="project" value="InterPro"/>
</dbReference>
<evidence type="ECO:0000256" key="3">
    <source>
        <dbReference type="ARBA" id="ARBA00022679"/>
    </source>
</evidence>
<feature type="binding site" evidence="9">
    <location>
        <position position="81"/>
    </location>
    <ligand>
        <name>sn-glycerol 3-phosphate</name>
        <dbReference type="ChEBI" id="CHEBI:57597"/>
    </ligand>
</feature>
<dbReference type="PIRSF" id="PIRSF000538">
    <property type="entry name" value="GlpK"/>
    <property type="match status" value="1"/>
</dbReference>
<dbReference type="Pfam" id="PF02782">
    <property type="entry name" value="FGGY_C"/>
    <property type="match status" value="1"/>
</dbReference>
<proteinExistence type="inferred from homology"/>
<dbReference type="HAMAP" id="MF_00186">
    <property type="entry name" value="Glycerol_kin"/>
    <property type="match status" value="1"/>
</dbReference>
<dbReference type="STRING" id="1789224.BFG52_12335"/>
<protein>
    <recommendedName>
        <fullName evidence="9">Glycerol kinase</fullName>
        <ecNumber evidence="9">2.7.1.30</ecNumber>
    </recommendedName>
    <alternativeName>
        <fullName evidence="9">ATP:glycerol 3-phosphotransferase</fullName>
    </alternativeName>
    <alternativeName>
        <fullName evidence="9">Glycerokinase</fullName>
        <shortName evidence="9">GK</shortName>
    </alternativeName>
</protein>
<dbReference type="Pfam" id="PF00370">
    <property type="entry name" value="FGGY_N"/>
    <property type="match status" value="1"/>
</dbReference>
<dbReference type="EC" id="2.7.1.30" evidence="9"/>
<sequence>MGYLLALDQGTTSSRAIIFDEQGRVQATAQREIHIKTPQSGWVEQDAQEIWTTQIAVVQQAIASARLLATDIRAMGLTNQRETTVVWDKKTGRPLAPAIVWQDRRASTWCNQLIGQGLQQKIQQKTGLRIDPYFSAGKLVWLLEHTTGLRELAKQNRVAFGTIDSWLIWNLTQGAQHVIECSNASRTMLMNLDQQQWDEELLDLFDIPANILPKIIQSDQHIADTATGLLGANIPITGVLGDQQAALFGQSCMEIGMAKNTYGTGCFMLFNTGEQRQSSQNQLLSTIAWQCRQQQHYALEGSVFMAGAIVQWLRDNLAMIQSSAEVEQLACQVESSDGVVLVPAFTGLGAPHWDSDARALLCGMSRGTNKAHIARAALEAIAFQVSDVLTAMQSDIGHPLKELRVDGGASQNDMLMQFQADILNVPVLRPQLLESTAWGAAAMAGLSIGMFSSLSDIQQSWQLQRAFEPQMSADQRQAHLQQWQQALARCRSDVPRNHLHT</sequence>
<keyword evidence="6 9" id="KW-0319">Glycerol metabolism</keyword>
<feature type="binding site" evidence="9">
    <location>
        <position position="311"/>
    </location>
    <ligand>
        <name>ATP</name>
        <dbReference type="ChEBI" id="CHEBI:30616"/>
    </ligand>
</feature>
<feature type="binding site" evidence="9">
    <location>
        <position position="11"/>
    </location>
    <ligand>
        <name>sn-glycerol 3-phosphate</name>
        <dbReference type="ChEBI" id="CHEBI:57597"/>
    </ligand>
</feature>
<dbReference type="FunFam" id="3.30.420.40:FF:000008">
    <property type="entry name" value="Glycerol kinase"/>
    <property type="match status" value="1"/>
</dbReference>
<feature type="binding site" evidence="9">
    <location>
        <position position="11"/>
    </location>
    <ligand>
        <name>ADP</name>
        <dbReference type="ChEBI" id="CHEBI:456216"/>
    </ligand>
</feature>
<evidence type="ECO:0000256" key="4">
    <source>
        <dbReference type="ARBA" id="ARBA00022741"/>
    </source>
</evidence>
<dbReference type="EMBL" id="CP016895">
    <property type="protein sequence ID" value="AOA59060.1"/>
    <property type="molecule type" value="Genomic_DNA"/>
</dbReference>